<reference evidence="1 2" key="2">
    <citation type="journal article" date="2011" name="PLoS Genet.">
        <title>Caenorhabditis briggsae recombinant inbred line genotypes reveal inter-strain incompatibility and the evolution of recombination.</title>
        <authorList>
            <person name="Ross J.A."/>
            <person name="Koboldt D.C."/>
            <person name="Staisch J.E."/>
            <person name="Chamberlin H.M."/>
            <person name="Gupta B.P."/>
            <person name="Miller R.D."/>
            <person name="Baird S.E."/>
            <person name="Haag E.S."/>
        </authorList>
    </citation>
    <scope>NUCLEOTIDE SEQUENCE [LARGE SCALE GENOMIC DNA]</scope>
    <source>
        <strain evidence="1 2">AF16</strain>
    </source>
</reference>
<dbReference type="InParanoid" id="A8XQL9"/>
<protein>
    <submittedName>
        <fullName evidence="1">Protein CBG17180</fullName>
    </submittedName>
</protein>
<evidence type="ECO:0000313" key="1">
    <source>
        <dbReference type="EMBL" id="CAP34944.1"/>
    </source>
</evidence>
<gene>
    <name evidence="1 3" type="ORF">CBG17180</name>
    <name evidence="1" type="ORF">CBG_17180</name>
</gene>
<name>A8XQL9_CAEBR</name>
<proteinExistence type="predicted"/>
<keyword evidence="2" id="KW-1185">Reference proteome</keyword>
<reference evidence="1 2" key="1">
    <citation type="journal article" date="2003" name="PLoS Biol.">
        <title>The genome sequence of Caenorhabditis briggsae: a platform for comparative genomics.</title>
        <authorList>
            <person name="Stein L.D."/>
            <person name="Bao Z."/>
            <person name="Blasiar D."/>
            <person name="Blumenthal T."/>
            <person name="Brent M.R."/>
            <person name="Chen N."/>
            <person name="Chinwalla A."/>
            <person name="Clarke L."/>
            <person name="Clee C."/>
            <person name="Coghlan A."/>
            <person name="Coulson A."/>
            <person name="D'Eustachio P."/>
            <person name="Fitch D.H."/>
            <person name="Fulton L.A."/>
            <person name="Fulton R.E."/>
            <person name="Griffiths-Jones S."/>
            <person name="Harris T.W."/>
            <person name="Hillier L.W."/>
            <person name="Kamath R."/>
            <person name="Kuwabara P.E."/>
            <person name="Mardis E.R."/>
            <person name="Marra M.A."/>
            <person name="Miner T.L."/>
            <person name="Minx P."/>
            <person name="Mullikin J.C."/>
            <person name="Plumb R.W."/>
            <person name="Rogers J."/>
            <person name="Schein J.E."/>
            <person name="Sohrmann M."/>
            <person name="Spieth J."/>
            <person name="Stajich J.E."/>
            <person name="Wei C."/>
            <person name="Willey D."/>
            <person name="Wilson R.K."/>
            <person name="Durbin R."/>
            <person name="Waterston R.H."/>
        </authorList>
    </citation>
    <scope>NUCLEOTIDE SEQUENCE [LARGE SCALE GENOMIC DNA]</scope>
    <source>
        <strain evidence="1 2">AF16</strain>
    </source>
</reference>
<dbReference type="AlphaFoldDB" id="A8XQL9"/>
<dbReference type="RefSeq" id="XP_045096138.1">
    <property type="nucleotide sequence ID" value="XM_045239340.1"/>
</dbReference>
<dbReference type="Proteomes" id="UP000008549">
    <property type="component" value="Unassembled WGS sequence"/>
</dbReference>
<evidence type="ECO:0000313" key="2">
    <source>
        <dbReference type="Proteomes" id="UP000008549"/>
    </source>
</evidence>
<dbReference type="GeneID" id="8586190"/>
<dbReference type="KEGG" id="cbr:CBG_17180"/>
<sequence>MFSFHPQRNIAEAVIQQNISSRWVVDWDEFIPSETIGFMVWFFKNKTEELCDYLQDNEARPFCLREQHHYYKERIHDDLNLVVLLDLEIRYPCVDVRYDFDEMKREEYYEKRDFKNAECSRMARPKKTVKPVKKARNTKRDQIVYSEYTGRPRRACKEERLDGRVKAFSKRSGESLDVVVVQTKRKRFRRMKREPAWPFFLTMLHAFPNDDISKYAVYFNSINNWAVQYPYPVWVETFRWINIRLEDRKNEIERYLQDNRYCEPKIPERPDMFVNTPINKQPDIMLKFMELFNWKLIPFHKFYIYIREDITTIQLWNKAVFVEFPIGTNDLSGILKQLTPFIACLYEARVFSIGVKIFGSAKELMKRFKNYLNKDKKFERDPVKYACSDIRYNFDEIGREKFYETRDFKRAEKGQDKDTDKWIFYKRAIDDEDFGVPIVLD</sequence>
<dbReference type="EMBL" id="HE601483">
    <property type="protein sequence ID" value="CAP34944.1"/>
    <property type="molecule type" value="Genomic_DNA"/>
</dbReference>
<accession>A8XQL9</accession>
<evidence type="ECO:0000313" key="3">
    <source>
        <dbReference type="WormBase" id="CBG17180"/>
    </source>
</evidence>
<organism evidence="1 2">
    <name type="scientific">Caenorhabditis briggsae</name>
    <dbReference type="NCBI Taxonomy" id="6238"/>
    <lineage>
        <taxon>Eukaryota</taxon>
        <taxon>Metazoa</taxon>
        <taxon>Ecdysozoa</taxon>
        <taxon>Nematoda</taxon>
        <taxon>Chromadorea</taxon>
        <taxon>Rhabditida</taxon>
        <taxon>Rhabditina</taxon>
        <taxon>Rhabditomorpha</taxon>
        <taxon>Rhabditoidea</taxon>
        <taxon>Rhabditidae</taxon>
        <taxon>Peloderinae</taxon>
        <taxon>Caenorhabditis</taxon>
    </lineage>
</organism>
<dbReference type="WormBase" id="CBG17180">
    <property type="protein sequence ID" value="CBP47065"/>
    <property type="gene ID" value="WBGene00036896"/>
</dbReference>
<dbReference type="CTD" id="8586190"/>
<dbReference type="HOGENOM" id="CLU_621479_0_0_1"/>